<comment type="similarity">
    <text evidence="4">In the N-terminal section; belongs to the ribose 1,5-bisphosphokinase family.</text>
</comment>
<dbReference type="AlphaFoldDB" id="A0A0C4Y8F7"/>
<dbReference type="InterPro" id="IPR036320">
    <property type="entry name" value="Glycosyl_Trfase_fam3_N_dom_sf"/>
</dbReference>
<keyword evidence="6 11" id="KW-0328">Glycosyltransferase</keyword>
<dbReference type="PANTHER" id="PTHR10515:SF0">
    <property type="entry name" value="THYMIDINE PHOSPHORYLASE"/>
    <property type="match status" value="1"/>
</dbReference>
<dbReference type="Pfam" id="PF02885">
    <property type="entry name" value="Glycos_trans_3N"/>
    <property type="match status" value="1"/>
</dbReference>
<dbReference type="InterPro" id="IPR035902">
    <property type="entry name" value="Nuc_phospho_transferase"/>
</dbReference>
<dbReference type="GO" id="GO:0006015">
    <property type="term" value="P:5-phosphoribose 1-diphosphate biosynthetic process"/>
    <property type="evidence" value="ECO:0007669"/>
    <property type="project" value="UniProtKB-UniRule"/>
</dbReference>
<evidence type="ECO:0000259" key="13">
    <source>
        <dbReference type="SMART" id="SM00941"/>
    </source>
</evidence>
<accession>A0A0C4Y8F7</accession>
<dbReference type="UniPathway" id="UPA00087">
    <property type="reaction ID" value="UER00175"/>
</dbReference>
<dbReference type="GO" id="GO:0006206">
    <property type="term" value="P:pyrimidine nucleobase metabolic process"/>
    <property type="evidence" value="ECO:0007669"/>
    <property type="project" value="InterPro"/>
</dbReference>
<dbReference type="SMART" id="SM00941">
    <property type="entry name" value="PYNP_C"/>
    <property type="match status" value="1"/>
</dbReference>
<evidence type="ECO:0000256" key="7">
    <source>
        <dbReference type="ARBA" id="ARBA00022679"/>
    </source>
</evidence>
<proteinExistence type="inferred from homology"/>
<evidence type="ECO:0000256" key="3">
    <source>
        <dbReference type="ARBA" id="ARBA00005069"/>
    </source>
</evidence>
<comment type="pathway">
    <text evidence="3 12">Metabolic intermediate biosynthesis; 5-phospho-alpha-D-ribose 1-diphosphate biosynthesis; 5-phospho-alpha-D-ribose 1-diphosphate from D-ribose 5-phosphate (route II): step 3/3.</text>
</comment>
<dbReference type="Gene3D" id="3.40.50.300">
    <property type="entry name" value="P-loop containing nucleotide triphosphate hydrolases"/>
    <property type="match status" value="1"/>
</dbReference>
<comment type="similarity">
    <text evidence="12">Belongs to the ribose 1,5-bisphosphokinase family.</text>
</comment>
<evidence type="ECO:0000313" key="14">
    <source>
        <dbReference type="EMBL" id="AJG21682.1"/>
    </source>
</evidence>
<name>A0A0C4Y8F7_9BURK</name>
<comment type="catalytic activity">
    <reaction evidence="10 11">
        <text>thymidine + phosphate = 2-deoxy-alpha-D-ribose 1-phosphate + thymine</text>
        <dbReference type="Rhea" id="RHEA:16037"/>
        <dbReference type="ChEBI" id="CHEBI:17748"/>
        <dbReference type="ChEBI" id="CHEBI:17821"/>
        <dbReference type="ChEBI" id="CHEBI:43474"/>
        <dbReference type="ChEBI" id="CHEBI:57259"/>
        <dbReference type="EC" id="2.4.2.4"/>
    </reaction>
</comment>
<feature type="binding site" evidence="12">
    <location>
        <begin position="53"/>
        <end position="60"/>
    </location>
    <ligand>
        <name>ATP</name>
        <dbReference type="ChEBI" id="CHEBI:30616"/>
    </ligand>
</feature>
<dbReference type="KEGG" id="cbw:RR42_s0084"/>
<dbReference type="InterPro" id="IPR017459">
    <property type="entry name" value="Glycosyl_Trfase_fam3_N_dom"/>
</dbReference>
<dbReference type="EC" id="2.4.2.4" evidence="11"/>
<dbReference type="InterPro" id="IPR012699">
    <property type="entry name" value="PhnN"/>
</dbReference>
<evidence type="ECO:0000256" key="4">
    <source>
        <dbReference type="ARBA" id="ARBA00005935"/>
    </source>
</evidence>
<dbReference type="PANTHER" id="PTHR10515">
    <property type="entry name" value="THYMIDINE PHOSPHORYLASE"/>
    <property type="match status" value="1"/>
</dbReference>
<dbReference type="HAMAP" id="MF_00703">
    <property type="entry name" value="Thymid_phosp_2"/>
    <property type="match status" value="1"/>
</dbReference>
<reference evidence="14 15" key="1">
    <citation type="journal article" date="2015" name="Genome Announc.">
        <title>Complete Genome Sequence of Cupriavidus basilensis 4G11, Isolated from the Oak Ridge Field Research Center Site.</title>
        <authorList>
            <person name="Ray J."/>
            <person name="Waters R.J."/>
            <person name="Skerker J.M."/>
            <person name="Kuehl J.V."/>
            <person name="Price M.N."/>
            <person name="Huang J."/>
            <person name="Chakraborty R."/>
            <person name="Arkin A.P."/>
            <person name="Deutschbauer A."/>
        </authorList>
    </citation>
    <scope>NUCLEOTIDE SEQUENCE [LARGE SCALE GENOMIC DNA]</scope>
    <source>
        <strain evidence="14">4G11</strain>
    </source>
</reference>
<evidence type="ECO:0000256" key="12">
    <source>
        <dbReference type="HAMAP-Rule" id="MF_00836"/>
    </source>
</evidence>
<evidence type="ECO:0000256" key="9">
    <source>
        <dbReference type="ARBA" id="ARBA00022840"/>
    </source>
</evidence>
<dbReference type="Gene3D" id="1.20.970.50">
    <property type="match status" value="1"/>
</dbReference>
<keyword evidence="8 12" id="KW-0547">Nucleotide-binding</keyword>
<dbReference type="InterPro" id="IPR013102">
    <property type="entry name" value="PYNP_C"/>
</dbReference>
<dbReference type="InterPro" id="IPR036566">
    <property type="entry name" value="PYNP-like_C_sf"/>
</dbReference>
<comment type="similarity">
    <text evidence="11">Belongs to the thymidine/pyrimidine-nucleoside phosphorylase family. Type 2 subfamily.</text>
</comment>
<dbReference type="GO" id="GO:0005524">
    <property type="term" value="F:ATP binding"/>
    <property type="evidence" value="ECO:0007669"/>
    <property type="project" value="UniProtKB-KW"/>
</dbReference>
<keyword evidence="15" id="KW-1185">Reference proteome</keyword>
<dbReference type="EC" id="2.7.4.23" evidence="12"/>
<comment type="function">
    <text evidence="2 12">Catalyzes the phosphorylation of ribose 1,5-bisphosphate to 5-phospho-D-ribosyl alpha-1-diphosphate (PRPP).</text>
</comment>
<dbReference type="Gene3D" id="3.90.1170.30">
    <property type="entry name" value="Pyrimidine nucleoside phosphorylase-like, C-terminal domain"/>
    <property type="match status" value="1"/>
</dbReference>
<dbReference type="InterPro" id="IPR028579">
    <property type="entry name" value="Thym_Pase_Put"/>
</dbReference>
<dbReference type="SUPFAM" id="SSF47648">
    <property type="entry name" value="Nucleoside phosphorylase/phosphoribosyltransferase N-terminal domain"/>
    <property type="match status" value="1"/>
</dbReference>
<dbReference type="HAMAP" id="MF_00836">
    <property type="entry name" value="PhnN"/>
    <property type="match status" value="1"/>
</dbReference>
<evidence type="ECO:0000256" key="11">
    <source>
        <dbReference type="HAMAP-Rule" id="MF_00703"/>
    </source>
</evidence>
<dbReference type="STRING" id="68895.RR42_s0084"/>
<dbReference type="NCBIfam" id="TIGR02322">
    <property type="entry name" value="phosphon_PhnN"/>
    <property type="match status" value="1"/>
</dbReference>
<evidence type="ECO:0000256" key="2">
    <source>
        <dbReference type="ARBA" id="ARBA00002554"/>
    </source>
</evidence>
<dbReference type="NCBIfam" id="NF003338">
    <property type="entry name" value="PRK04350.1"/>
    <property type="match status" value="1"/>
</dbReference>
<dbReference type="SUPFAM" id="SSF52540">
    <property type="entry name" value="P-loop containing nucleoside triphosphate hydrolases"/>
    <property type="match status" value="1"/>
</dbReference>
<dbReference type="Gene3D" id="3.40.1030.10">
    <property type="entry name" value="Nucleoside phosphorylase/phosphoribosyltransferase catalytic domain"/>
    <property type="match status" value="1"/>
</dbReference>
<dbReference type="Pfam" id="PF00591">
    <property type="entry name" value="Glycos_transf_3"/>
    <property type="match status" value="1"/>
</dbReference>
<evidence type="ECO:0000313" key="15">
    <source>
        <dbReference type="Proteomes" id="UP000031843"/>
    </source>
</evidence>
<keyword evidence="7 11" id="KW-0808">Transferase</keyword>
<dbReference type="EMBL" id="CP010537">
    <property type="protein sequence ID" value="AJG21682.1"/>
    <property type="molecule type" value="Genomic_DNA"/>
</dbReference>
<dbReference type="GO" id="GO:0009032">
    <property type="term" value="F:thymidine phosphorylase activity"/>
    <property type="evidence" value="ECO:0007669"/>
    <property type="project" value="UniProtKB-UniRule"/>
</dbReference>
<keyword evidence="9 12" id="KW-0067">ATP-binding</keyword>
<sequence>MAMKNHETWNDTCTSSLEAARYPNRVGPSALAAVSTTRDKPMQAAGTLFLVVGPSGAGKDSLMDGARAALLADPRYVFARRVITRPTGSPGEDHEGVTQVEFSAREAANAFLITWAAHGLRYGLPASLLDELERGRHVIANGSRGIVAALAGQLRNFVVIHVTAPLQVLAQRIAARGRESGDAVLRRLERMPDPIPAGVASVCVSNDAAMDVGIARFLEALRTAPAPLKARRMPIATGDAHIAYVSPAFSAGQTRMAVRSGTVEIPAALHVVESPALLQDEEIGLSDALFDRLGAAPGSTVRLRRIPGPVSRDVLRKKLRGDALSEAEYEAVLRDAVEGRYTEIELTAFLVAASQHLTDAEVVSVARARTRFAPRIGWDEPIVVDKHSMGGVPGSRITLIVVPIVAAFGLAMPKTSSRAITSAAGTAEAMETVARVDLDIDDVRRCVEQARACIAWNGRLNHSAIDDVMNAITRPLGLDTNRWSVASILSKKYTAGSTHVIVDLPFGPQAKLKSQAEAQALGVLFEAVGAGLGMQVRAFATHGSKPIGRGVGPALEVRDVLQVLNGSPDAPADLREKALFFAGQILAFDPAVGSPAEGRRMAGELLACGAASAAFDRIVAAQGARAAPDAPGQHVHTVPASTAGVVADINGFAIAGIARGAGAPRRPGAGVDLLCTVGDRLVAGQPLFRIHAQTASDLEAGVRAHASAELAGPPIRILAD</sequence>
<evidence type="ECO:0000256" key="8">
    <source>
        <dbReference type="ARBA" id="ARBA00022741"/>
    </source>
</evidence>
<dbReference type="SUPFAM" id="SSF54680">
    <property type="entry name" value="Pyrimidine nucleoside phosphorylase C-terminal domain"/>
    <property type="match status" value="1"/>
</dbReference>
<dbReference type="GO" id="GO:0005829">
    <property type="term" value="C:cytosol"/>
    <property type="evidence" value="ECO:0007669"/>
    <property type="project" value="TreeGrafter"/>
</dbReference>
<evidence type="ECO:0000256" key="1">
    <source>
        <dbReference type="ARBA" id="ARBA00000373"/>
    </source>
</evidence>
<comment type="catalytic activity">
    <reaction evidence="1 12">
        <text>alpha-D-ribose 1,5-bisphosphate + ATP = 5-phospho-alpha-D-ribose 1-diphosphate + ADP</text>
        <dbReference type="Rhea" id="RHEA:20109"/>
        <dbReference type="ChEBI" id="CHEBI:30616"/>
        <dbReference type="ChEBI" id="CHEBI:58017"/>
        <dbReference type="ChEBI" id="CHEBI:68688"/>
        <dbReference type="ChEBI" id="CHEBI:456216"/>
        <dbReference type="EC" id="2.7.4.23"/>
    </reaction>
</comment>
<evidence type="ECO:0000256" key="6">
    <source>
        <dbReference type="ARBA" id="ARBA00022676"/>
    </source>
</evidence>
<dbReference type="InterPro" id="IPR013466">
    <property type="entry name" value="Thymidine/AMP_Pase"/>
</dbReference>
<dbReference type="SUPFAM" id="SSF52418">
    <property type="entry name" value="Nucleoside phosphorylase/phosphoribosyltransferase catalytic domain"/>
    <property type="match status" value="1"/>
</dbReference>
<gene>
    <name evidence="12" type="primary">phnN</name>
    <name evidence="14" type="ORF">RR42_s0084</name>
</gene>
<evidence type="ECO:0000256" key="5">
    <source>
        <dbReference type="ARBA" id="ARBA00008689"/>
    </source>
</evidence>
<dbReference type="OrthoDB" id="341217at2"/>
<dbReference type="NCBIfam" id="TIGR02645">
    <property type="entry name" value="ARCH_P_rylase"/>
    <property type="match status" value="1"/>
</dbReference>
<dbReference type="InterPro" id="IPR000312">
    <property type="entry name" value="Glycosyl_Trfase_fam3"/>
</dbReference>
<dbReference type="GO" id="GO:0019634">
    <property type="term" value="P:organic phosphonate metabolic process"/>
    <property type="evidence" value="ECO:0007669"/>
    <property type="project" value="UniProtKB-UniRule"/>
</dbReference>
<dbReference type="GO" id="GO:0033863">
    <property type="term" value="F:ribose 1,5-bisphosphate phosphokinase activity"/>
    <property type="evidence" value="ECO:0007669"/>
    <property type="project" value="UniProtKB-UniRule"/>
</dbReference>
<dbReference type="InterPro" id="IPR000053">
    <property type="entry name" value="Thymidine/pyrmidine_PPase"/>
</dbReference>
<dbReference type="InterPro" id="IPR027417">
    <property type="entry name" value="P-loop_NTPase"/>
</dbReference>
<comment type="similarity">
    <text evidence="5">In the C-terminal section; belongs to the thymidine/pyrimidine-nucleoside phosphorylase family. Type 2 subfamily.</text>
</comment>
<protein>
    <recommendedName>
        <fullName evidence="11 12">Multifunctional fusion protein</fullName>
    </recommendedName>
    <domain>
        <recommendedName>
            <fullName evidence="11">Putative thymidine phosphorylase</fullName>
            <ecNumber evidence="11">2.4.2.4</ecNumber>
        </recommendedName>
        <alternativeName>
            <fullName evidence="11">TdRPase</fullName>
        </alternativeName>
    </domain>
    <domain>
        <recommendedName>
            <fullName evidence="12">Ribose 1,5-bisphosphate phosphokinase PhnN</fullName>
            <ecNumber evidence="12">2.7.4.23</ecNumber>
        </recommendedName>
        <alternativeName>
            <fullName evidence="12">Ribose 1,5-bisphosphokinase</fullName>
        </alternativeName>
    </domain>
</protein>
<evidence type="ECO:0000256" key="10">
    <source>
        <dbReference type="ARBA" id="ARBA00048550"/>
    </source>
</evidence>
<dbReference type="GO" id="GO:0004645">
    <property type="term" value="F:1,4-alpha-oligoglucan phosphorylase activity"/>
    <property type="evidence" value="ECO:0007669"/>
    <property type="project" value="InterPro"/>
</dbReference>
<dbReference type="Proteomes" id="UP000031843">
    <property type="component" value="Chromosome secondary"/>
</dbReference>
<organism evidence="14 15">
    <name type="scientific">Cupriavidus basilensis</name>
    <dbReference type="NCBI Taxonomy" id="68895"/>
    <lineage>
        <taxon>Bacteria</taxon>
        <taxon>Pseudomonadati</taxon>
        <taxon>Pseudomonadota</taxon>
        <taxon>Betaproteobacteria</taxon>
        <taxon>Burkholderiales</taxon>
        <taxon>Burkholderiaceae</taxon>
        <taxon>Cupriavidus</taxon>
    </lineage>
</organism>
<feature type="domain" description="Pyrimidine nucleoside phosphorylase C-terminal" evidence="13">
    <location>
        <begin position="645"/>
        <end position="711"/>
    </location>
</feature>
<dbReference type="GO" id="GO:0006213">
    <property type="term" value="P:pyrimidine nucleoside metabolic process"/>
    <property type="evidence" value="ECO:0007669"/>
    <property type="project" value="InterPro"/>
</dbReference>